<feature type="transmembrane region" description="Helical" evidence="1">
    <location>
        <begin position="7"/>
        <end position="31"/>
    </location>
</feature>
<keyword evidence="1" id="KW-0812">Transmembrane</keyword>
<protein>
    <submittedName>
        <fullName evidence="2">Uncharacterized protein</fullName>
    </submittedName>
</protein>
<gene>
    <name evidence="2" type="ORF">D7Z54_35090</name>
</gene>
<dbReference type="Proteomes" id="UP000275076">
    <property type="component" value="Unassembled WGS sequence"/>
</dbReference>
<dbReference type="PANTHER" id="PTHR38454:SF1">
    <property type="entry name" value="INTEGRAL MEMBRANE PROTEIN"/>
    <property type="match status" value="1"/>
</dbReference>
<feature type="non-terminal residue" evidence="2">
    <location>
        <position position="1"/>
    </location>
</feature>
<keyword evidence="1" id="KW-0472">Membrane</keyword>
<feature type="transmembrane region" description="Helical" evidence="1">
    <location>
        <begin position="161"/>
        <end position="184"/>
    </location>
</feature>
<keyword evidence="3" id="KW-1185">Reference proteome</keyword>
<accession>A0A3R9WL55</accession>
<comment type="caution">
    <text evidence="2">The sequence shown here is derived from an EMBL/GenBank/DDBJ whole genome shotgun (WGS) entry which is preliminary data.</text>
</comment>
<name>A0A3R9WL55_9BACI</name>
<dbReference type="AlphaFoldDB" id="A0A3R9WL55"/>
<dbReference type="OrthoDB" id="9815466at2"/>
<dbReference type="InterPro" id="IPR018580">
    <property type="entry name" value="Uncharacterised_YfhO"/>
</dbReference>
<dbReference type="PANTHER" id="PTHR38454">
    <property type="entry name" value="INTEGRAL MEMBRANE PROTEIN-RELATED"/>
    <property type="match status" value="1"/>
</dbReference>
<keyword evidence="1" id="KW-1133">Transmembrane helix</keyword>
<proteinExistence type="predicted"/>
<dbReference type="Pfam" id="PF09586">
    <property type="entry name" value="YfhO"/>
    <property type="match status" value="1"/>
</dbReference>
<dbReference type="EMBL" id="RBVX01000211">
    <property type="protein sequence ID" value="RSL28720.1"/>
    <property type="molecule type" value="Genomic_DNA"/>
</dbReference>
<feature type="transmembrane region" description="Helical" evidence="1">
    <location>
        <begin position="51"/>
        <end position="74"/>
    </location>
</feature>
<feature type="transmembrane region" description="Helical" evidence="1">
    <location>
        <begin position="138"/>
        <end position="155"/>
    </location>
</feature>
<evidence type="ECO:0000313" key="3">
    <source>
        <dbReference type="Proteomes" id="UP000275076"/>
    </source>
</evidence>
<evidence type="ECO:0000313" key="2">
    <source>
        <dbReference type="EMBL" id="RSL28720.1"/>
    </source>
</evidence>
<reference evidence="2 3" key="1">
    <citation type="submission" date="2018-10" db="EMBL/GenBank/DDBJ databases">
        <title>Draft genome sequence of Bacillus salarius IM0101, isolated from a hypersaline soil in Inner Mongolia, China.</title>
        <authorList>
            <person name="Yamprayoonswat W."/>
            <person name="Boonvisut S."/>
            <person name="Jumpathong W."/>
            <person name="Sittihan S."/>
            <person name="Ruangsuj P."/>
            <person name="Wanthongcharoen S."/>
            <person name="Thongpramul N."/>
            <person name="Pimmason S."/>
            <person name="Yu B."/>
            <person name="Yasawong M."/>
        </authorList>
    </citation>
    <scope>NUCLEOTIDE SEQUENCE [LARGE SCALE GENOMIC DNA]</scope>
    <source>
        <strain evidence="2 3">IM0101</strain>
    </source>
</reference>
<feature type="transmembrane region" description="Helical" evidence="1">
    <location>
        <begin position="81"/>
        <end position="102"/>
    </location>
</feature>
<organism evidence="2 3">
    <name type="scientific">Salibacterium salarium</name>
    <dbReference type="NCBI Taxonomy" id="284579"/>
    <lineage>
        <taxon>Bacteria</taxon>
        <taxon>Bacillati</taxon>
        <taxon>Bacillota</taxon>
        <taxon>Bacilli</taxon>
        <taxon>Bacillales</taxon>
        <taxon>Bacillaceae</taxon>
    </lineage>
</organism>
<feature type="transmembrane region" description="Helical" evidence="1">
    <location>
        <begin position="114"/>
        <end position="131"/>
    </location>
</feature>
<sequence length="185" mass="20710">GWQHVKLFVIGGLIGAGMSAVSFIPAVYGFLHNHRPSYSLPIEAFDFSDNILFTSRLVIVPALFLLFMFTFSLYKVWTFRLFVLLSVIFILFHFSPMMASVFNGFSAPKYRFEYVLSFAMGGAAATGLQYITKVGKKNIVTASVMVVAAYLLFFYKDQDLSFLSLPSIGVFLFMLLILTLAIGFV</sequence>
<evidence type="ECO:0000256" key="1">
    <source>
        <dbReference type="SAM" id="Phobius"/>
    </source>
</evidence>
<feature type="non-terminal residue" evidence="2">
    <location>
        <position position="185"/>
    </location>
</feature>